<dbReference type="InterPro" id="IPR001509">
    <property type="entry name" value="Epimerase_deHydtase"/>
</dbReference>
<evidence type="ECO:0000313" key="5">
    <source>
        <dbReference type="EMBL" id="MFC6022871.1"/>
    </source>
</evidence>
<dbReference type="EMBL" id="JBHSPR010000069">
    <property type="protein sequence ID" value="MFC6022871.1"/>
    <property type="molecule type" value="Genomic_DNA"/>
</dbReference>
<sequence>MTVATPRRVLVTGAAGLIGRAVVELLHSRGVPATALVLDDPGDLPVDRVVIGNAGDSDLVRGALRDVDAVAHLAAVPSPHGMPAIDVFAGNSRATFAVLEEAGRAGVPRMMIASSYSVLGLPWSPRRLHPDYYPIDERTPLQVEDPYGLSKQADEATATMISRRYGATVVAVRFPFVGDDRRLAERLTRTVADPGSAAMDSWAYLHVRDAAEVTWRALTEPLTGFQAPFVAAPKILAPYATEALIAAYHPHTPLRRRLPGREVPIDLRTGQRLLRFTAQHLVELDTIALPAKTS</sequence>
<accession>A0ABW1KM21</accession>
<feature type="domain" description="NAD-dependent epimerase/dehydratase" evidence="4">
    <location>
        <begin position="9"/>
        <end position="223"/>
    </location>
</feature>
<dbReference type="SUPFAM" id="SSF51735">
    <property type="entry name" value="NAD(P)-binding Rossmann-fold domains"/>
    <property type="match status" value="1"/>
</dbReference>
<gene>
    <name evidence="5" type="ORF">ACFP2T_42795</name>
</gene>
<protein>
    <submittedName>
        <fullName evidence="5">NAD-dependent epimerase/dehydratase family protein</fullName>
    </submittedName>
</protein>
<comment type="similarity">
    <text evidence="1">Belongs to the NAD(P)-dependent epimerase/dehydratase family.</text>
</comment>
<evidence type="ECO:0000256" key="2">
    <source>
        <dbReference type="ARBA" id="ARBA00023002"/>
    </source>
</evidence>
<dbReference type="InterPro" id="IPR036291">
    <property type="entry name" value="NAD(P)-bd_dom_sf"/>
</dbReference>
<dbReference type="RefSeq" id="WP_377432730.1">
    <property type="nucleotide sequence ID" value="NZ_JBHSPR010000069.1"/>
</dbReference>
<dbReference type="PANTHER" id="PTHR43103:SF5">
    <property type="entry name" value="4-EPIMERASE, PUTATIVE (AFU_ORTHOLOGUE AFUA_7G00360)-RELATED"/>
    <property type="match status" value="1"/>
</dbReference>
<evidence type="ECO:0000256" key="3">
    <source>
        <dbReference type="ARBA" id="ARBA00023027"/>
    </source>
</evidence>
<proteinExistence type="inferred from homology"/>
<evidence type="ECO:0000313" key="6">
    <source>
        <dbReference type="Proteomes" id="UP001596203"/>
    </source>
</evidence>
<comment type="caution">
    <text evidence="5">The sequence shown here is derived from an EMBL/GenBank/DDBJ whole genome shotgun (WGS) entry which is preliminary data.</text>
</comment>
<evidence type="ECO:0000256" key="1">
    <source>
        <dbReference type="ARBA" id="ARBA00007637"/>
    </source>
</evidence>
<keyword evidence="3" id="KW-0520">NAD</keyword>
<dbReference type="Pfam" id="PF01370">
    <property type="entry name" value="Epimerase"/>
    <property type="match status" value="1"/>
</dbReference>
<organism evidence="5 6">
    <name type="scientific">Plantactinospora solaniradicis</name>
    <dbReference type="NCBI Taxonomy" id="1723736"/>
    <lineage>
        <taxon>Bacteria</taxon>
        <taxon>Bacillati</taxon>
        <taxon>Actinomycetota</taxon>
        <taxon>Actinomycetes</taxon>
        <taxon>Micromonosporales</taxon>
        <taxon>Micromonosporaceae</taxon>
        <taxon>Plantactinospora</taxon>
    </lineage>
</organism>
<reference evidence="6" key="1">
    <citation type="journal article" date="2019" name="Int. J. Syst. Evol. Microbiol.">
        <title>The Global Catalogue of Microorganisms (GCM) 10K type strain sequencing project: providing services to taxonomists for standard genome sequencing and annotation.</title>
        <authorList>
            <consortium name="The Broad Institute Genomics Platform"/>
            <consortium name="The Broad Institute Genome Sequencing Center for Infectious Disease"/>
            <person name="Wu L."/>
            <person name="Ma J."/>
        </authorList>
    </citation>
    <scope>NUCLEOTIDE SEQUENCE [LARGE SCALE GENOMIC DNA]</scope>
    <source>
        <strain evidence="6">ZS-35-S2</strain>
    </source>
</reference>
<name>A0ABW1KM21_9ACTN</name>
<dbReference type="Proteomes" id="UP001596203">
    <property type="component" value="Unassembled WGS sequence"/>
</dbReference>
<keyword evidence="6" id="KW-1185">Reference proteome</keyword>
<keyword evidence="2" id="KW-0560">Oxidoreductase</keyword>
<evidence type="ECO:0000259" key="4">
    <source>
        <dbReference type="Pfam" id="PF01370"/>
    </source>
</evidence>
<dbReference type="Gene3D" id="3.40.50.720">
    <property type="entry name" value="NAD(P)-binding Rossmann-like Domain"/>
    <property type="match status" value="1"/>
</dbReference>
<dbReference type="PANTHER" id="PTHR43103">
    <property type="entry name" value="NUCLEOSIDE-DIPHOSPHATE-SUGAR EPIMERASE"/>
    <property type="match status" value="1"/>
</dbReference>